<evidence type="ECO:0000256" key="3">
    <source>
        <dbReference type="ARBA" id="ARBA00022448"/>
    </source>
</evidence>
<feature type="transmembrane region" description="Helical" evidence="11">
    <location>
        <begin position="778"/>
        <end position="798"/>
    </location>
</feature>
<evidence type="ECO:0000256" key="5">
    <source>
        <dbReference type="ARBA" id="ARBA00022692"/>
    </source>
</evidence>
<feature type="transmembrane region" description="Helical" evidence="11">
    <location>
        <begin position="686"/>
        <end position="705"/>
    </location>
</feature>
<dbReference type="EMBL" id="JAWZYT010000577">
    <property type="protein sequence ID" value="KAK4321573.1"/>
    <property type="molecule type" value="Genomic_DNA"/>
</dbReference>
<evidence type="ECO:0000256" key="1">
    <source>
        <dbReference type="ARBA" id="ARBA00004651"/>
    </source>
</evidence>
<comment type="caution">
    <text evidence="13">The sequence shown here is derived from an EMBL/GenBank/DDBJ whole genome shotgun (WGS) entry which is preliminary data.</text>
</comment>
<organism evidence="13 14">
    <name type="scientific">Petrolisthes manimaculis</name>
    <dbReference type="NCBI Taxonomy" id="1843537"/>
    <lineage>
        <taxon>Eukaryota</taxon>
        <taxon>Metazoa</taxon>
        <taxon>Ecdysozoa</taxon>
        <taxon>Arthropoda</taxon>
        <taxon>Crustacea</taxon>
        <taxon>Multicrustacea</taxon>
        <taxon>Malacostraca</taxon>
        <taxon>Eumalacostraca</taxon>
        <taxon>Eucarida</taxon>
        <taxon>Decapoda</taxon>
        <taxon>Pleocyemata</taxon>
        <taxon>Anomura</taxon>
        <taxon>Galatheoidea</taxon>
        <taxon>Porcellanidae</taxon>
        <taxon>Petrolisthes</taxon>
    </lineage>
</organism>
<evidence type="ECO:0000256" key="7">
    <source>
        <dbReference type="ARBA" id="ARBA00023053"/>
    </source>
</evidence>
<dbReference type="InterPro" id="IPR051163">
    <property type="entry name" value="Sodium:Solute_Symporter_SSF"/>
</dbReference>
<feature type="transmembrane region" description="Helical" evidence="11">
    <location>
        <begin position="599"/>
        <end position="618"/>
    </location>
</feature>
<comment type="subcellular location">
    <subcellularLocation>
        <location evidence="1">Cell membrane</location>
        <topology evidence="1">Multi-pass membrane protein</topology>
    </subcellularLocation>
</comment>
<feature type="transmembrane region" description="Helical" evidence="11">
    <location>
        <begin position="498"/>
        <end position="518"/>
    </location>
</feature>
<evidence type="ECO:0000313" key="14">
    <source>
        <dbReference type="Proteomes" id="UP001292094"/>
    </source>
</evidence>
<evidence type="ECO:0000259" key="12">
    <source>
        <dbReference type="Pfam" id="PF13843"/>
    </source>
</evidence>
<dbReference type="PANTHER" id="PTHR42985">
    <property type="entry name" value="SODIUM-COUPLED MONOCARBOXYLATE TRANSPORTER"/>
    <property type="match status" value="1"/>
</dbReference>
<protein>
    <recommendedName>
        <fullName evidence="12">PiggyBac transposable element-derived protein domain-containing protein</fullName>
    </recommendedName>
</protein>
<reference evidence="13" key="1">
    <citation type="submission" date="2023-11" db="EMBL/GenBank/DDBJ databases">
        <title>Genome assemblies of two species of porcelain crab, Petrolisthes cinctipes and Petrolisthes manimaculis (Anomura: Porcellanidae).</title>
        <authorList>
            <person name="Angst P."/>
        </authorList>
    </citation>
    <scope>NUCLEOTIDE SEQUENCE</scope>
    <source>
        <strain evidence="13">PB745_02</strain>
        <tissue evidence="13">Gill</tissue>
    </source>
</reference>
<feature type="transmembrane region" description="Helical" evidence="11">
    <location>
        <begin position="630"/>
        <end position="648"/>
    </location>
</feature>
<name>A0AAE1UEL6_9EUCA</name>
<dbReference type="NCBIfam" id="TIGR00813">
    <property type="entry name" value="sss"/>
    <property type="match status" value="1"/>
</dbReference>
<keyword evidence="4" id="KW-1003">Cell membrane</keyword>
<comment type="similarity">
    <text evidence="2">Belongs to the sodium:solute symporter (SSF) (TC 2.A.21) family.</text>
</comment>
<dbReference type="Pfam" id="PF13843">
    <property type="entry name" value="DDE_Tnp_1_7"/>
    <property type="match status" value="1"/>
</dbReference>
<dbReference type="GO" id="GO:0015293">
    <property type="term" value="F:symporter activity"/>
    <property type="evidence" value="ECO:0007669"/>
    <property type="project" value="TreeGrafter"/>
</dbReference>
<evidence type="ECO:0000256" key="2">
    <source>
        <dbReference type="ARBA" id="ARBA00006434"/>
    </source>
</evidence>
<dbReference type="PROSITE" id="PS50283">
    <property type="entry name" value="NA_SOLUT_SYMP_3"/>
    <property type="match status" value="1"/>
</dbReference>
<evidence type="ECO:0000256" key="4">
    <source>
        <dbReference type="ARBA" id="ARBA00022475"/>
    </source>
</evidence>
<dbReference type="InterPro" id="IPR001734">
    <property type="entry name" value="Na/solute_symporter"/>
</dbReference>
<dbReference type="PANTHER" id="PTHR42985:SF2">
    <property type="entry name" value="SODIUM-DEPENDENT MULTIVITAMIN TRANSPORTER"/>
    <property type="match status" value="1"/>
</dbReference>
<evidence type="ECO:0000256" key="11">
    <source>
        <dbReference type="SAM" id="Phobius"/>
    </source>
</evidence>
<feature type="domain" description="PiggyBac transposable element-derived protein" evidence="12">
    <location>
        <begin position="158"/>
        <end position="515"/>
    </location>
</feature>
<feature type="transmembrane region" description="Helical" evidence="11">
    <location>
        <begin position="569"/>
        <end position="593"/>
    </location>
</feature>
<dbReference type="Pfam" id="PF00474">
    <property type="entry name" value="SSF"/>
    <property type="match status" value="1"/>
</dbReference>
<dbReference type="GO" id="GO:0006814">
    <property type="term" value="P:sodium ion transport"/>
    <property type="evidence" value="ECO:0007669"/>
    <property type="project" value="UniProtKB-KW"/>
</dbReference>
<dbReference type="Gene3D" id="1.20.1730.10">
    <property type="entry name" value="Sodium/glucose cotransporter"/>
    <property type="match status" value="1"/>
</dbReference>
<evidence type="ECO:0000256" key="8">
    <source>
        <dbReference type="ARBA" id="ARBA00023065"/>
    </source>
</evidence>
<evidence type="ECO:0000313" key="13">
    <source>
        <dbReference type="EMBL" id="KAK4321573.1"/>
    </source>
</evidence>
<dbReference type="InterPro" id="IPR029526">
    <property type="entry name" value="PGBD"/>
</dbReference>
<feature type="transmembrane region" description="Helical" evidence="11">
    <location>
        <begin position="717"/>
        <end position="746"/>
    </location>
</feature>
<keyword evidence="5 11" id="KW-0812">Transmembrane</keyword>
<evidence type="ECO:0000256" key="10">
    <source>
        <dbReference type="ARBA" id="ARBA00023201"/>
    </source>
</evidence>
<sequence>MSGRRYLKNVEEAVNYLYSLPEEEEVTGIDIALEPPDDDAESDVDDPSEDAVDVGVENIRLLGAKLIAQPPHIQFTNRNTCIEPSSSLSAPIIAEQEESQTAENVVELTQPKKKQKRSKPVYEWTRCEFESCDNGDIIKLPETHQPSILNKWADEGLTPADIFKHFWNNEVMELVKTETNRYHQVKFGRELNVTIEELYQVLGIFLLSGYTPVPNRRLFWSKQADTRNLAVIQCGMTLNRFEEIVRSMHFVDNSKKPADDKIFKIRPLFDHFNKVFKDAAHPLPMTWAIDEAMEPYYGQHRFKQFIKGTPVRFGYKFWCLCSHEGLLVNFKLYEGKDSGFEEGMTIGESVVSAMAKGTVPTSSNGFIDNFFTTLPLLKSFKEADIGLTGTIRKDRVRSVPLSDIKKKERGEAELFQEKEKQIAICLWNDNSDVLVATNKSDSVSLSMSKCKRWSKKKKEVVVLPQPYIVKLYNKGMGGVDLFDQFRGKYRVSFRKRVWYFPLFRFLLNGSIVNGWILYKKIHMVTELEFLREIVNVLLKPSEKPRRYMSLTSPEDYLEMRYDSKWVRRMASGMFILQTLLYEAVAIYAPALALAAVTNFPVWVSILTVAVIASVYTAIGGMKAVVWTDVLQLVIIIGGLVAIVVKGILDMGGVDVVWQVSLEHNRTGTDIIKIGFDLYERHTVANILLGALLGAMSSFACSQTAVQRYSSMKSLTHAYMALLLTVPFYIVLYGLTAAAGLVLFATYEGCDPLAAGLISKKDQIVPFFVMDRLSSAPGLPGLFVACIFSGALSTISSAVSSQAAVTWEDWLADLPCCAALSPTQQTVYTKLIAMGYGTVAVGLAFLAGNLGGLLQTAHAFVGSVSGPLLSVFVMALFMPFSNPWGLCVGLVLGTVAPLVVSFGASGLGLKAPLLPTSTDYCPADLDIPPPSPPPFSVHDLEYPEKILGLSYKHTVTLGFLVAMTSGILISFITGRTRGRRVKRSLVHPWVRWTLPDEEELSARAARHAHTNPNITDSTKL</sequence>
<evidence type="ECO:0000256" key="9">
    <source>
        <dbReference type="ARBA" id="ARBA00023136"/>
    </source>
</evidence>
<keyword evidence="6 11" id="KW-1133">Transmembrane helix</keyword>
<dbReference type="Proteomes" id="UP001292094">
    <property type="component" value="Unassembled WGS sequence"/>
</dbReference>
<keyword evidence="10" id="KW-0739">Sodium transport</keyword>
<dbReference type="GO" id="GO:0005886">
    <property type="term" value="C:plasma membrane"/>
    <property type="evidence" value="ECO:0007669"/>
    <property type="project" value="UniProtKB-SubCell"/>
</dbReference>
<dbReference type="AlphaFoldDB" id="A0AAE1UEL6"/>
<dbReference type="InterPro" id="IPR038377">
    <property type="entry name" value="Na/Glc_symporter_sf"/>
</dbReference>
<gene>
    <name evidence="13" type="ORF">Pmani_007643</name>
</gene>
<keyword evidence="14" id="KW-1185">Reference proteome</keyword>
<keyword evidence="7" id="KW-0915">Sodium</keyword>
<proteinExistence type="inferred from homology"/>
<keyword evidence="9 11" id="KW-0472">Membrane</keyword>
<accession>A0AAE1UEL6</accession>
<feature type="transmembrane region" description="Helical" evidence="11">
    <location>
        <begin position="883"/>
        <end position="903"/>
    </location>
</feature>
<keyword evidence="8" id="KW-0406">Ion transport</keyword>
<evidence type="ECO:0000256" key="6">
    <source>
        <dbReference type="ARBA" id="ARBA00022989"/>
    </source>
</evidence>
<feature type="transmembrane region" description="Helical" evidence="11">
    <location>
        <begin position="954"/>
        <end position="973"/>
    </location>
</feature>
<feature type="transmembrane region" description="Helical" evidence="11">
    <location>
        <begin position="856"/>
        <end position="876"/>
    </location>
</feature>
<keyword evidence="3" id="KW-0813">Transport</keyword>
<feature type="transmembrane region" description="Helical" evidence="11">
    <location>
        <begin position="830"/>
        <end position="850"/>
    </location>
</feature>